<dbReference type="InterPro" id="IPR036097">
    <property type="entry name" value="HisK_dim/P_sf"/>
</dbReference>
<dbReference type="SUPFAM" id="SSF55785">
    <property type="entry name" value="PYP-like sensor domain (PAS domain)"/>
    <property type="match status" value="1"/>
</dbReference>
<feature type="domain" description="Histidine kinase" evidence="8">
    <location>
        <begin position="674"/>
        <end position="897"/>
    </location>
</feature>
<evidence type="ECO:0000256" key="5">
    <source>
        <dbReference type="ARBA" id="ARBA00023012"/>
    </source>
</evidence>
<feature type="coiled-coil region" evidence="6">
    <location>
        <begin position="493"/>
        <end position="520"/>
    </location>
</feature>
<dbReference type="PANTHER" id="PTHR43547">
    <property type="entry name" value="TWO-COMPONENT HISTIDINE KINASE"/>
    <property type="match status" value="1"/>
</dbReference>
<dbReference type="PROSITE" id="PS50109">
    <property type="entry name" value="HIS_KIN"/>
    <property type="match status" value="1"/>
</dbReference>
<feature type="transmembrane region" description="Helical" evidence="7">
    <location>
        <begin position="99"/>
        <end position="120"/>
    </location>
</feature>
<dbReference type="Pfam" id="PF02518">
    <property type="entry name" value="HATPase_c"/>
    <property type="match status" value="1"/>
</dbReference>
<keyword evidence="7" id="KW-1133">Transmembrane helix</keyword>
<evidence type="ECO:0000313" key="10">
    <source>
        <dbReference type="EMBL" id="MDK2563949.1"/>
    </source>
</evidence>
<dbReference type="Pfam" id="PF00512">
    <property type="entry name" value="HisKA"/>
    <property type="match status" value="1"/>
</dbReference>
<evidence type="ECO:0000259" key="9">
    <source>
        <dbReference type="PROSITE" id="PS50112"/>
    </source>
</evidence>
<dbReference type="PROSITE" id="PS50112">
    <property type="entry name" value="PAS"/>
    <property type="match status" value="1"/>
</dbReference>
<feature type="transmembrane region" description="Helical" evidence="7">
    <location>
        <begin position="154"/>
        <end position="171"/>
    </location>
</feature>
<keyword evidence="7" id="KW-0472">Membrane</keyword>
<keyword evidence="3" id="KW-0597">Phosphoprotein</keyword>
<evidence type="ECO:0000256" key="2">
    <source>
        <dbReference type="ARBA" id="ARBA00012438"/>
    </source>
</evidence>
<feature type="domain" description="PAS" evidence="9">
    <location>
        <begin position="396"/>
        <end position="443"/>
    </location>
</feature>
<dbReference type="RefSeq" id="WP_284132882.1">
    <property type="nucleotide sequence ID" value="NZ_JASKYM010000004.1"/>
</dbReference>
<protein>
    <recommendedName>
        <fullName evidence="2">histidine kinase</fullName>
        <ecNumber evidence="2">2.7.13.3</ecNumber>
    </recommendedName>
</protein>
<keyword evidence="11" id="KW-1185">Reference proteome</keyword>
<evidence type="ECO:0000256" key="1">
    <source>
        <dbReference type="ARBA" id="ARBA00000085"/>
    </source>
</evidence>
<dbReference type="EMBL" id="JASKYM010000004">
    <property type="protein sequence ID" value="MDK2563949.1"/>
    <property type="molecule type" value="Genomic_DNA"/>
</dbReference>
<evidence type="ECO:0000256" key="6">
    <source>
        <dbReference type="SAM" id="Coils"/>
    </source>
</evidence>
<sequence>MFFKSISLHNRNQRIITLTREYNIPIIINLIFIIIGILDIKHYLIAINLSRMTLLWIFLYTISHNFELEDMNFSKMIAMSNIILIVMCGLSLIEICEFKIHTCLFSITFMNVCNFLYFQYEQKNKQILRDSMIFYFITILVLYLLYQKVGADNIIYILAIFNIIMASYNLFFYNEKRLPHYKIIKNLSVYNFIISITIIVIIFYKDIFDMKFLGDLLLLLFFNHTYCGYKYTIKKVVNNPYFELKSKNEKLNFNSQQLNKLNEIINKEISIKNQIKKYITQRKELLNQSLDNVPSMWIIIDCNLNIIYKNNEFMKVLGTGVRSFTEILNLIAKTDEEILYYLECLEDKKNIDDKIVFLSKIPYLLNIKYNDFDDTYLISLNDIEHEFNMEKELKDKKDEYENIVNNIPCPIMIRNVESNLDQTKIISINKAFENLFGYRADEVENINSIDYYKKFNIDFFDSKRYRKLDMPIEEKIRLIDNESHSNYIMNCIMTDKNKNKHNLEVNIENYQENLNSNKLKLLTFTDKTEEVSIYQQIQKQNQVYCKILNSIPEGIIVKSLDDDGIVYANKKFKKIFKIQDRVKKTLIRKYNDRLETKYLYNLNNNDLNKTIYMVNEEKVIKELKVRAHTWKIENSKYRVKIVEDLAQQRQYEKMRTILMEQRKYDKLKMEFYANISHELKTPLNNIYSSTQLIENFNKNNKIKDTNGQLSYHVKIVKQNMFRLMRLIDNIINIAQVKSEVYKLKSVNFDIVYLVEEIVMSINSYAQSRNLNLIFDTNEEYLLVGLDPEAIERIVLNLLSNAIKFTETKGEILVGVYKIKNKVQIKVTDNGVGIDEDKLTDIFDRFKQIENGKINNEFGSGIGLYLSKSLVKIQDGTINIKSKINVGTEVTIEFPIKEVIEEDEDIIEYGGNIEKFKIEFFDIYK</sequence>
<keyword evidence="7" id="KW-0812">Transmembrane</keyword>
<reference evidence="10 11" key="1">
    <citation type="submission" date="2023-05" db="EMBL/GenBank/DDBJ databases">
        <title>Rombocin, a short stable natural nisin variant, displays selective antimicrobial activity against Listeria monocytogenes and employs dual mode of action to kill target bacterial strains.</title>
        <authorList>
            <person name="Wambui J."/>
            <person name="Stephan R."/>
            <person name="Kuipers O.P."/>
        </authorList>
    </citation>
    <scope>NUCLEOTIDE SEQUENCE [LARGE SCALE GENOMIC DNA]</scope>
    <source>
        <strain evidence="10 11">RC002</strain>
    </source>
</reference>
<dbReference type="PRINTS" id="PR00344">
    <property type="entry name" value="BCTRLSENSOR"/>
</dbReference>
<dbReference type="InterPro" id="IPR035965">
    <property type="entry name" value="PAS-like_dom_sf"/>
</dbReference>
<feature type="transmembrane region" description="Helical" evidence="7">
    <location>
        <begin position="21"/>
        <end position="38"/>
    </location>
</feature>
<dbReference type="PANTHER" id="PTHR43547:SF2">
    <property type="entry name" value="HYBRID SIGNAL TRANSDUCTION HISTIDINE KINASE C"/>
    <property type="match status" value="1"/>
</dbReference>
<evidence type="ECO:0000256" key="7">
    <source>
        <dbReference type="SAM" id="Phobius"/>
    </source>
</evidence>
<name>A0ABT7EAJ5_9FIRM</name>
<feature type="transmembrane region" description="Helical" evidence="7">
    <location>
        <begin position="44"/>
        <end position="61"/>
    </location>
</feature>
<organism evidence="10 11">
    <name type="scientific">Romboutsia sedimentorum</name>
    <dbReference type="NCBI Taxonomy" id="1368474"/>
    <lineage>
        <taxon>Bacteria</taxon>
        <taxon>Bacillati</taxon>
        <taxon>Bacillota</taxon>
        <taxon>Clostridia</taxon>
        <taxon>Peptostreptococcales</taxon>
        <taxon>Peptostreptococcaceae</taxon>
        <taxon>Romboutsia</taxon>
    </lineage>
</organism>
<keyword evidence="4 10" id="KW-0418">Kinase</keyword>
<dbReference type="SMART" id="SM00091">
    <property type="entry name" value="PAS"/>
    <property type="match status" value="3"/>
</dbReference>
<dbReference type="GO" id="GO:0016301">
    <property type="term" value="F:kinase activity"/>
    <property type="evidence" value="ECO:0007669"/>
    <property type="project" value="UniProtKB-KW"/>
</dbReference>
<evidence type="ECO:0000256" key="3">
    <source>
        <dbReference type="ARBA" id="ARBA00022553"/>
    </source>
</evidence>
<feature type="transmembrane region" description="Helical" evidence="7">
    <location>
        <begin position="73"/>
        <end position="93"/>
    </location>
</feature>
<proteinExistence type="predicted"/>
<dbReference type="InterPro" id="IPR005467">
    <property type="entry name" value="His_kinase_dom"/>
</dbReference>
<evidence type="ECO:0000256" key="4">
    <source>
        <dbReference type="ARBA" id="ARBA00022777"/>
    </source>
</evidence>
<dbReference type="InterPro" id="IPR003594">
    <property type="entry name" value="HATPase_dom"/>
</dbReference>
<keyword evidence="6" id="KW-0175">Coiled coil</keyword>
<accession>A0ABT7EAJ5</accession>
<dbReference type="InterPro" id="IPR003661">
    <property type="entry name" value="HisK_dim/P_dom"/>
</dbReference>
<dbReference type="InterPro" id="IPR036890">
    <property type="entry name" value="HATPase_C_sf"/>
</dbReference>
<dbReference type="Gene3D" id="3.30.565.10">
    <property type="entry name" value="Histidine kinase-like ATPase, C-terminal domain"/>
    <property type="match status" value="1"/>
</dbReference>
<comment type="caution">
    <text evidence="10">The sequence shown here is derived from an EMBL/GenBank/DDBJ whole genome shotgun (WGS) entry which is preliminary data.</text>
</comment>
<dbReference type="SUPFAM" id="SSF55874">
    <property type="entry name" value="ATPase domain of HSP90 chaperone/DNA topoisomerase II/histidine kinase"/>
    <property type="match status" value="1"/>
</dbReference>
<dbReference type="SMART" id="SM00388">
    <property type="entry name" value="HisKA"/>
    <property type="match status" value="1"/>
</dbReference>
<gene>
    <name evidence="10" type="ORF">QOZ84_10335</name>
</gene>
<comment type="catalytic activity">
    <reaction evidence="1">
        <text>ATP + protein L-histidine = ADP + protein N-phospho-L-histidine.</text>
        <dbReference type="EC" id="2.7.13.3"/>
    </reaction>
</comment>
<dbReference type="SUPFAM" id="SSF47384">
    <property type="entry name" value="Homodimeric domain of signal transducing histidine kinase"/>
    <property type="match status" value="1"/>
</dbReference>
<keyword evidence="4 10" id="KW-0808">Transferase</keyword>
<dbReference type="SMART" id="SM00387">
    <property type="entry name" value="HATPase_c"/>
    <property type="match status" value="1"/>
</dbReference>
<feature type="transmembrane region" description="Helical" evidence="7">
    <location>
        <begin position="183"/>
        <end position="204"/>
    </location>
</feature>
<dbReference type="Gene3D" id="3.30.450.20">
    <property type="entry name" value="PAS domain"/>
    <property type="match status" value="1"/>
</dbReference>
<dbReference type="InterPro" id="IPR000014">
    <property type="entry name" value="PAS"/>
</dbReference>
<feature type="transmembrane region" description="Helical" evidence="7">
    <location>
        <begin position="132"/>
        <end position="148"/>
    </location>
</feature>
<dbReference type="Gene3D" id="1.10.287.130">
    <property type="match status" value="1"/>
</dbReference>
<dbReference type="Pfam" id="PF13188">
    <property type="entry name" value="PAS_8"/>
    <property type="match status" value="2"/>
</dbReference>
<dbReference type="InterPro" id="IPR004358">
    <property type="entry name" value="Sig_transdc_His_kin-like_C"/>
</dbReference>
<evidence type="ECO:0000259" key="8">
    <source>
        <dbReference type="PROSITE" id="PS50109"/>
    </source>
</evidence>
<dbReference type="EC" id="2.7.13.3" evidence="2"/>
<dbReference type="Proteomes" id="UP001301012">
    <property type="component" value="Unassembled WGS sequence"/>
</dbReference>
<keyword evidence="5" id="KW-0902">Two-component regulatory system</keyword>
<evidence type="ECO:0000313" key="11">
    <source>
        <dbReference type="Proteomes" id="UP001301012"/>
    </source>
</evidence>
<dbReference type="CDD" id="cd00082">
    <property type="entry name" value="HisKA"/>
    <property type="match status" value="1"/>
</dbReference>